<keyword evidence="1" id="KW-0812">Transmembrane</keyword>
<dbReference type="AlphaFoldDB" id="A0A495J6P9"/>
<feature type="domain" description="Uncharacterized protein YyaB-like PH" evidence="2">
    <location>
        <begin position="51"/>
        <end position="126"/>
    </location>
</feature>
<evidence type="ECO:0000259" key="2">
    <source>
        <dbReference type="Pfam" id="PF06713"/>
    </source>
</evidence>
<comment type="caution">
    <text evidence="3">The sequence shown here is derived from an EMBL/GenBank/DDBJ whole genome shotgun (WGS) entry which is preliminary data.</text>
</comment>
<evidence type="ECO:0000313" key="3">
    <source>
        <dbReference type="EMBL" id="RKR84098.1"/>
    </source>
</evidence>
<evidence type="ECO:0000313" key="4">
    <source>
        <dbReference type="Proteomes" id="UP000268007"/>
    </source>
</evidence>
<dbReference type="EMBL" id="RBKU01000001">
    <property type="protein sequence ID" value="RKR84098.1"/>
    <property type="molecule type" value="Genomic_DNA"/>
</dbReference>
<dbReference type="GO" id="GO:0030153">
    <property type="term" value="P:bacteriocin immunity"/>
    <property type="evidence" value="ECO:0007669"/>
    <property type="project" value="InterPro"/>
</dbReference>
<dbReference type="Pfam" id="PF06713">
    <property type="entry name" value="bPH_4"/>
    <property type="match status" value="1"/>
</dbReference>
<keyword evidence="1" id="KW-1133">Transmembrane helix</keyword>
<reference evidence="3 4" key="1">
    <citation type="submission" date="2018-10" db="EMBL/GenBank/DDBJ databases">
        <title>Genomic Encyclopedia of Archaeal and Bacterial Type Strains, Phase II (KMG-II): from individual species to whole genera.</title>
        <authorList>
            <person name="Goeker M."/>
        </authorList>
    </citation>
    <scope>NUCLEOTIDE SEQUENCE [LARGE SCALE GENOMIC DNA]</scope>
    <source>
        <strain evidence="3 4">DSM 18602</strain>
    </source>
</reference>
<feature type="transmembrane region" description="Helical" evidence="1">
    <location>
        <begin position="30"/>
        <end position="49"/>
    </location>
</feature>
<keyword evidence="4" id="KW-1185">Reference proteome</keyword>
<dbReference type="Proteomes" id="UP000268007">
    <property type="component" value="Unassembled WGS sequence"/>
</dbReference>
<keyword evidence="1" id="KW-0472">Membrane</keyword>
<feature type="transmembrane region" description="Helical" evidence="1">
    <location>
        <begin position="7"/>
        <end position="24"/>
    </location>
</feature>
<name>A0A495J6P9_9SPHI</name>
<protein>
    <submittedName>
        <fullName evidence="3">PH (Pleckstrin Homology) domain-containing protein</fullName>
    </submittedName>
</protein>
<proteinExistence type="predicted"/>
<sequence length="133" mass="15199">MKFYSSKGYIIVALISFLIIMAIISFSDKAYIVTVILIATLSYLVWMWYDTYYMIDGDKLFYKSALLKGSINISTIVEIVKNKTQFSGIKPSLSTKGIIIKYNKWDDIYISPIDIDRFIGALKNVNPSIKTIE</sequence>
<evidence type="ECO:0000256" key="1">
    <source>
        <dbReference type="SAM" id="Phobius"/>
    </source>
</evidence>
<organism evidence="3 4">
    <name type="scientific">Mucilaginibacter gracilis</name>
    <dbReference type="NCBI Taxonomy" id="423350"/>
    <lineage>
        <taxon>Bacteria</taxon>
        <taxon>Pseudomonadati</taxon>
        <taxon>Bacteroidota</taxon>
        <taxon>Sphingobacteriia</taxon>
        <taxon>Sphingobacteriales</taxon>
        <taxon>Sphingobacteriaceae</taxon>
        <taxon>Mucilaginibacter</taxon>
    </lineage>
</organism>
<dbReference type="InterPro" id="IPR009589">
    <property type="entry name" value="PH_YyaB-like"/>
</dbReference>
<gene>
    <name evidence="3" type="ORF">BDD43_4325</name>
</gene>
<accession>A0A495J6P9</accession>